<dbReference type="STRING" id="1442371.A0A0D2KIP0"/>
<organism evidence="2 3">
    <name type="scientific">Fonsecaea multimorphosa CBS 102226</name>
    <dbReference type="NCBI Taxonomy" id="1442371"/>
    <lineage>
        <taxon>Eukaryota</taxon>
        <taxon>Fungi</taxon>
        <taxon>Dikarya</taxon>
        <taxon>Ascomycota</taxon>
        <taxon>Pezizomycotina</taxon>
        <taxon>Eurotiomycetes</taxon>
        <taxon>Chaetothyriomycetidae</taxon>
        <taxon>Chaetothyriales</taxon>
        <taxon>Herpotrichiellaceae</taxon>
        <taxon>Fonsecaea</taxon>
    </lineage>
</organism>
<accession>A0A0D2KIP0</accession>
<evidence type="ECO:0000313" key="3">
    <source>
        <dbReference type="Proteomes" id="UP000053411"/>
    </source>
</evidence>
<name>A0A0D2KIP0_9EURO</name>
<dbReference type="InterPro" id="IPR000073">
    <property type="entry name" value="AB_hydrolase_1"/>
</dbReference>
<evidence type="ECO:0000259" key="1">
    <source>
        <dbReference type="Pfam" id="PF12697"/>
    </source>
</evidence>
<dbReference type="Proteomes" id="UP000053411">
    <property type="component" value="Unassembled WGS sequence"/>
</dbReference>
<proteinExistence type="predicted"/>
<dbReference type="AlphaFoldDB" id="A0A0D2KIP0"/>
<gene>
    <name evidence="2" type="ORF">Z520_00031</name>
</gene>
<reference evidence="2 3" key="1">
    <citation type="submission" date="2015-01" db="EMBL/GenBank/DDBJ databases">
        <title>The Genome Sequence of Fonsecaea multimorphosa CBS 102226.</title>
        <authorList>
            <consortium name="The Broad Institute Genomics Platform"/>
            <person name="Cuomo C."/>
            <person name="de Hoog S."/>
            <person name="Gorbushina A."/>
            <person name="Stielow B."/>
            <person name="Teixiera M."/>
            <person name="Abouelleil A."/>
            <person name="Chapman S.B."/>
            <person name="Priest M."/>
            <person name="Young S.K."/>
            <person name="Wortman J."/>
            <person name="Nusbaum C."/>
            <person name="Birren B."/>
        </authorList>
    </citation>
    <scope>NUCLEOTIDE SEQUENCE [LARGE SCALE GENOMIC DNA]</scope>
    <source>
        <strain evidence="2 3">CBS 102226</strain>
    </source>
</reference>
<dbReference type="VEuPathDB" id="FungiDB:Z520_00031"/>
<feature type="domain" description="AB hydrolase-1" evidence="1">
    <location>
        <begin position="7"/>
        <end position="246"/>
    </location>
</feature>
<dbReference type="Pfam" id="PF12697">
    <property type="entry name" value="Abhydrolase_6"/>
    <property type="match status" value="1"/>
</dbReference>
<dbReference type="EMBL" id="KN848062">
    <property type="protein sequence ID" value="KIY03340.1"/>
    <property type="molecule type" value="Genomic_DNA"/>
</dbReference>
<dbReference type="InterPro" id="IPR029058">
    <property type="entry name" value="AB_hydrolase_fold"/>
</dbReference>
<dbReference type="Gene3D" id="3.40.50.1820">
    <property type="entry name" value="alpha/beta hydrolase"/>
    <property type="match status" value="1"/>
</dbReference>
<evidence type="ECO:0000313" key="2">
    <source>
        <dbReference type="EMBL" id="KIY03340.1"/>
    </source>
</evidence>
<dbReference type="RefSeq" id="XP_016637462.1">
    <property type="nucleotide sequence ID" value="XM_016770552.1"/>
</dbReference>
<dbReference type="GeneID" id="27705777"/>
<sequence length="255" mass="27730">MASKPVILLIPGSFTISAMYFPLQDILVERGYEVYVNNLPSASRNGPEAPASLSDDAKFFSNIIGMIADQGKDIVVLGHSYGGLVASESAKGHNKAERCVRGLNGGIIRIIFLAAIVLQEGQSLLGHQGQLPPSIIKTDEYGFMRLVDPALSGSRMYDVWPEERAIAWARAAPKQSALSFASPVTYTAFKDIPSSYIFCEKDQIVPPAWQEQYIENIEIVAGRAVDLHKLDSNHVPNLTSTETLAELLLKIVAAS</sequence>
<dbReference type="SUPFAM" id="SSF53474">
    <property type="entry name" value="alpha/beta-Hydrolases"/>
    <property type="match status" value="1"/>
</dbReference>
<dbReference type="PANTHER" id="PTHR37017:SF11">
    <property type="entry name" value="ESTERASE_LIPASE_THIOESTERASE DOMAIN-CONTAINING PROTEIN"/>
    <property type="match status" value="1"/>
</dbReference>
<keyword evidence="3" id="KW-1185">Reference proteome</keyword>
<protein>
    <recommendedName>
        <fullName evidence="1">AB hydrolase-1 domain-containing protein</fullName>
    </recommendedName>
</protein>
<dbReference type="PANTHER" id="PTHR37017">
    <property type="entry name" value="AB HYDROLASE-1 DOMAIN-CONTAINING PROTEIN-RELATED"/>
    <property type="match status" value="1"/>
</dbReference>
<dbReference type="OrthoDB" id="1263307at2759"/>
<dbReference type="InterPro" id="IPR052897">
    <property type="entry name" value="Sec-Metab_Biosynth_Hydrolase"/>
</dbReference>